<dbReference type="GO" id="GO:0005524">
    <property type="term" value="F:ATP binding"/>
    <property type="evidence" value="ECO:0007669"/>
    <property type="project" value="UniProtKB-UniRule"/>
</dbReference>
<evidence type="ECO:0000256" key="3">
    <source>
        <dbReference type="ARBA" id="ARBA00022679"/>
    </source>
</evidence>
<evidence type="ECO:0000256" key="6">
    <source>
        <dbReference type="ARBA" id="ARBA00022840"/>
    </source>
</evidence>
<dbReference type="VEuPathDB" id="FungiDB:ACJ73_06947"/>
<dbReference type="PROSITE" id="PS00108">
    <property type="entry name" value="PROTEIN_KINASE_ST"/>
    <property type="match status" value="1"/>
</dbReference>
<dbReference type="InterPro" id="IPR008271">
    <property type="entry name" value="Ser/Thr_kinase_AS"/>
</dbReference>
<feature type="domain" description="Protein kinase" evidence="9">
    <location>
        <begin position="13"/>
        <end position="260"/>
    </location>
</feature>
<keyword evidence="2" id="KW-0723">Serine/threonine-protein kinase</keyword>
<dbReference type="Pfam" id="PF00069">
    <property type="entry name" value="Pkinase"/>
    <property type="match status" value="1"/>
</dbReference>
<feature type="region of interest" description="Disordered" evidence="8">
    <location>
        <begin position="336"/>
        <end position="478"/>
    </location>
</feature>
<dbReference type="InterPro" id="IPR017441">
    <property type="entry name" value="Protein_kinase_ATP_BS"/>
</dbReference>
<dbReference type="InterPro" id="IPR050235">
    <property type="entry name" value="CK1_Ser-Thr_kinase"/>
</dbReference>
<dbReference type="STRING" id="1658174.A0A1J9Q0S2"/>
<evidence type="ECO:0000256" key="7">
    <source>
        <dbReference type="PROSITE-ProRule" id="PRU10141"/>
    </source>
</evidence>
<organism evidence="10 11">
    <name type="scientific">Blastomyces percursus</name>
    <dbReference type="NCBI Taxonomy" id="1658174"/>
    <lineage>
        <taxon>Eukaryota</taxon>
        <taxon>Fungi</taxon>
        <taxon>Dikarya</taxon>
        <taxon>Ascomycota</taxon>
        <taxon>Pezizomycotina</taxon>
        <taxon>Eurotiomycetes</taxon>
        <taxon>Eurotiomycetidae</taxon>
        <taxon>Onygenales</taxon>
        <taxon>Ajellomycetaceae</taxon>
        <taxon>Blastomyces</taxon>
    </lineage>
</organism>
<evidence type="ECO:0000259" key="9">
    <source>
        <dbReference type="PROSITE" id="PS50011"/>
    </source>
</evidence>
<evidence type="ECO:0000313" key="11">
    <source>
        <dbReference type="Proteomes" id="UP000242791"/>
    </source>
</evidence>
<keyword evidence="4 7" id="KW-0547">Nucleotide-binding</keyword>
<dbReference type="FunFam" id="3.30.200.20:FF:000538">
    <property type="entry name" value="Putative Casein kinase I"/>
    <property type="match status" value="1"/>
</dbReference>
<dbReference type="AlphaFoldDB" id="A0A1J9Q0S2"/>
<sequence length="645" mass="73029">MHRFKDDLVGKKYRIGHKIGSGSFGDIYLGTNIISGEEVAIKFEGVESKHPLLEHEARIYKYLTGGIGIPIIRWFGTECGYNIMVINILGPSLEDLFNFCNRKFSLKTVLMLADQLISRIEYVHTKSVIHRDIKPDNFLMGIGKTASRVNIIDFGLAKRYCHPKTRLHIPYREDKHLISTSRYASINTHQGVEQSRRDDIESLERKIRPHHGEKDDNPTEELCRGLPNEFCTYLNYARSLRFDDKPDYAHLRKLFRDLFIRESFQYDHVFDWTVYKYMQNAQATAAASPKSRTKPFVLAPRQRLVERNTTGNIGSAICGPLLRVSALYSNVNVINPPSRPPRFKNLNIESRQSAPALGPVTTTAFERKSRKRPAAAKSSNLGTAQCPPGRIQRSAVPKSRGGSKPALVQPNPSRRRDLPVKPGTRVRGSDQNTDRQRGDFARGNPPPRHTRPPPKRGPSACDQRAGSVEEDALRPPVSPMIRQLETNPILEQHLVAEVRRIYTGLAMVEKMTLLYEHHDFILASQHPSASPALRNLVRKYNMLARMWRHGIHSSLELLRHQLPQSLDHMLTFILTAYSHIAELRKVCLLLRKPGLSAWGILPGIEWQSKKLISRNGKSGLVLPDTGTIKLQIRALKLAGSNITLL</sequence>
<protein>
    <recommendedName>
        <fullName evidence="1">non-specific serine/threonine protein kinase</fullName>
        <ecNumber evidence="1">2.7.11.1</ecNumber>
    </recommendedName>
</protein>
<dbReference type="SUPFAM" id="SSF56112">
    <property type="entry name" value="Protein kinase-like (PK-like)"/>
    <property type="match status" value="1"/>
</dbReference>
<proteinExistence type="predicted"/>
<name>A0A1J9Q0S2_9EURO</name>
<evidence type="ECO:0000313" key="10">
    <source>
        <dbReference type="EMBL" id="OJD21714.1"/>
    </source>
</evidence>
<dbReference type="EC" id="2.7.11.1" evidence="1"/>
<dbReference type="InterPro" id="IPR000719">
    <property type="entry name" value="Prot_kinase_dom"/>
</dbReference>
<evidence type="ECO:0000256" key="2">
    <source>
        <dbReference type="ARBA" id="ARBA00022527"/>
    </source>
</evidence>
<dbReference type="PANTHER" id="PTHR11909">
    <property type="entry name" value="CASEIN KINASE-RELATED"/>
    <property type="match status" value="1"/>
</dbReference>
<feature type="binding site" evidence="7">
    <location>
        <position position="42"/>
    </location>
    <ligand>
        <name>ATP</name>
        <dbReference type="ChEBI" id="CHEBI:30616"/>
    </ligand>
</feature>
<evidence type="ECO:0000256" key="5">
    <source>
        <dbReference type="ARBA" id="ARBA00022777"/>
    </source>
</evidence>
<evidence type="ECO:0000256" key="4">
    <source>
        <dbReference type="ARBA" id="ARBA00022741"/>
    </source>
</evidence>
<gene>
    <name evidence="10" type="ORF">ACJ73_06947</name>
</gene>
<dbReference type="Proteomes" id="UP000242791">
    <property type="component" value="Unassembled WGS sequence"/>
</dbReference>
<evidence type="ECO:0000256" key="8">
    <source>
        <dbReference type="SAM" id="MobiDB-lite"/>
    </source>
</evidence>
<dbReference type="GO" id="GO:0004674">
    <property type="term" value="F:protein serine/threonine kinase activity"/>
    <property type="evidence" value="ECO:0007669"/>
    <property type="project" value="UniProtKB-KW"/>
</dbReference>
<keyword evidence="5 10" id="KW-0418">Kinase</keyword>
<dbReference type="InterPro" id="IPR011009">
    <property type="entry name" value="Kinase-like_dom_sf"/>
</dbReference>
<evidence type="ECO:0000256" key="1">
    <source>
        <dbReference type="ARBA" id="ARBA00012513"/>
    </source>
</evidence>
<dbReference type="SMART" id="SM00220">
    <property type="entry name" value="S_TKc"/>
    <property type="match status" value="1"/>
</dbReference>
<dbReference type="PROSITE" id="PS00107">
    <property type="entry name" value="PROTEIN_KINASE_ATP"/>
    <property type="match status" value="1"/>
</dbReference>
<dbReference type="PROSITE" id="PS50011">
    <property type="entry name" value="PROTEIN_KINASE_DOM"/>
    <property type="match status" value="1"/>
</dbReference>
<dbReference type="Gene3D" id="1.10.510.10">
    <property type="entry name" value="Transferase(Phosphotransferase) domain 1"/>
    <property type="match status" value="1"/>
</dbReference>
<accession>A0A1J9Q0S2</accession>
<keyword evidence="3" id="KW-0808">Transferase</keyword>
<keyword evidence="6 7" id="KW-0067">ATP-binding</keyword>
<dbReference type="OrthoDB" id="2017974at2759"/>
<comment type="caution">
    <text evidence="10">The sequence shown here is derived from an EMBL/GenBank/DDBJ whole genome shotgun (WGS) entry which is preliminary data.</text>
</comment>
<keyword evidence="11" id="KW-1185">Reference proteome</keyword>
<reference evidence="10 11" key="1">
    <citation type="submission" date="2015-08" db="EMBL/GenBank/DDBJ databases">
        <title>Emmonsia species relationships and genome sequence.</title>
        <authorList>
            <person name="Cuomo C.A."/>
            <person name="Schwartz I.S."/>
            <person name="Kenyon C."/>
            <person name="De Hoog G.S."/>
            <person name="Govender N.P."/>
            <person name="Botha A."/>
            <person name="Moreno L."/>
            <person name="De Vries M."/>
            <person name="Munoz J.F."/>
            <person name="Stielow J.B."/>
        </authorList>
    </citation>
    <scope>NUCLEOTIDE SEQUENCE [LARGE SCALE GENOMIC DNA]</scope>
    <source>
        <strain evidence="10 11">EI222</strain>
    </source>
</reference>
<dbReference type="EMBL" id="LGTZ01001308">
    <property type="protein sequence ID" value="OJD21714.1"/>
    <property type="molecule type" value="Genomic_DNA"/>
</dbReference>